<dbReference type="SUPFAM" id="SSF50685">
    <property type="entry name" value="Barwin-like endoglucanases"/>
    <property type="match status" value="2"/>
</dbReference>
<keyword evidence="9" id="KW-1185">Reference proteome</keyword>
<name>A0ABV6PQI4_9BURK</name>
<evidence type="ECO:0000256" key="3">
    <source>
        <dbReference type="ARBA" id="ARBA00023239"/>
    </source>
</evidence>
<dbReference type="Pfam" id="PF03562">
    <property type="entry name" value="MltA"/>
    <property type="match status" value="2"/>
</dbReference>
<comment type="catalytic activity">
    <reaction evidence="1">
        <text>Exolytic cleavage of the (1-&gt;4)-beta-glycosidic linkage between N-acetylmuramic acid (MurNAc) and N-acetylglucosamine (GlcNAc) residues in peptidoglycan, from either the reducing or the non-reducing ends of the peptidoglycan chains, with concomitant formation of a 1,6-anhydrobond in the MurNAc residue.</text>
        <dbReference type="EC" id="4.2.2.n1"/>
    </reaction>
</comment>
<dbReference type="CDD" id="cd14485">
    <property type="entry name" value="mltA_like_LT_A"/>
    <property type="match status" value="1"/>
</dbReference>
<feature type="region of interest" description="Disordered" evidence="6">
    <location>
        <begin position="56"/>
        <end position="80"/>
    </location>
</feature>
<evidence type="ECO:0000256" key="4">
    <source>
        <dbReference type="ARBA" id="ARBA00023316"/>
    </source>
</evidence>
<dbReference type="Gene3D" id="2.40.240.50">
    <property type="entry name" value="Barwin-like endoglucanases"/>
    <property type="match status" value="1"/>
</dbReference>
<gene>
    <name evidence="8" type="ORF">ACFFGG_01590</name>
</gene>
<evidence type="ECO:0000313" key="9">
    <source>
        <dbReference type="Proteomes" id="UP001589834"/>
    </source>
</evidence>
<dbReference type="InterPro" id="IPR026044">
    <property type="entry name" value="MltA"/>
</dbReference>
<dbReference type="InterPro" id="IPR005300">
    <property type="entry name" value="MltA_B"/>
</dbReference>
<reference evidence="8 9" key="1">
    <citation type="submission" date="2024-09" db="EMBL/GenBank/DDBJ databases">
        <authorList>
            <person name="Sun Q."/>
            <person name="Mori K."/>
        </authorList>
    </citation>
    <scope>NUCLEOTIDE SEQUENCE [LARGE SCALE GENOMIC DNA]</scope>
    <source>
        <strain evidence="8 9">NCAIM B.02336</strain>
    </source>
</reference>
<dbReference type="Gene3D" id="2.40.40.10">
    <property type="entry name" value="RlpA-like domain"/>
    <property type="match status" value="2"/>
</dbReference>
<dbReference type="Proteomes" id="UP001589834">
    <property type="component" value="Unassembled WGS sequence"/>
</dbReference>
<feature type="compositionally biased region" description="Pro residues" evidence="6">
    <location>
        <begin position="56"/>
        <end position="74"/>
    </location>
</feature>
<keyword evidence="3" id="KW-0456">Lyase</keyword>
<evidence type="ECO:0000256" key="2">
    <source>
        <dbReference type="ARBA" id="ARBA00012587"/>
    </source>
</evidence>
<dbReference type="EC" id="4.2.2.n1" evidence="2"/>
<evidence type="ECO:0000256" key="6">
    <source>
        <dbReference type="SAM" id="MobiDB-lite"/>
    </source>
</evidence>
<dbReference type="PANTHER" id="PTHR30124">
    <property type="entry name" value="MEMBRANE-BOUND LYTIC MUREIN TRANSGLYCOSYLASE A"/>
    <property type="match status" value="1"/>
</dbReference>
<dbReference type="Pfam" id="PF06725">
    <property type="entry name" value="3D"/>
    <property type="match status" value="1"/>
</dbReference>
<sequence>MTLTHESRANLSRPLAQSLSVLAVLLAGTACAPLSQWMSPQPEVAATPAPAPVPPAVTPAPAPAPATAAAPPPALEGGSVAGRARSFSTRLATYTAASFDTLPGWGRDDFIAGWPAFLGSCQSLARRKAEWKELCARARQVDGKSEAAIRGFYEHEFSVYQIRDDDRRTEGVVTGYFEPEVPGSRRYAPPFVYPVYATPTDMVMLDTRTIPRGSKGTVAVRVEGRDVEIQKGLSTRDMNARNLYALDLSDVEGSTIDRRARLRIDGRRLVPYYTRQEIESRGVPNAAVLAFVRDANALYELQIQGSGRIRLPDGELIRIAYAEQNGHPFRPMLAHASNGKSKGVRVRGAFVELQLDEDDDPQDVTEGVLTRGFALVHPARSGPMAVPGRKLPAGVVAGTGNTDPSYVFFKEEPASVTGVVGALGVPLTAGRSIAVDPRSTPLGYPVFVSTRDPASGAPIQRLTLAQDTGGAIRGAVRADYFFGFGADAADAARRMKQRGQMWVLLPRGMTVAAVAPGSGPRTRGASGGLANCLVADDDSCAEGGNDSAP</sequence>
<accession>A0ABV6PQI4</accession>
<evidence type="ECO:0000256" key="1">
    <source>
        <dbReference type="ARBA" id="ARBA00001420"/>
    </source>
</evidence>
<dbReference type="RefSeq" id="WP_377478964.1">
    <property type="nucleotide sequence ID" value="NZ_JBHLTN010000002.1"/>
</dbReference>
<proteinExistence type="predicted"/>
<protein>
    <recommendedName>
        <fullName evidence="2">peptidoglycan lytic exotransglycosylase</fullName>
        <ecNumber evidence="2">4.2.2.n1</ecNumber>
    </recommendedName>
    <alternativeName>
        <fullName evidence="5">Murein hydrolase A</fullName>
    </alternativeName>
</protein>
<comment type="caution">
    <text evidence="8">The sequence shown here is derived from an EMBL/GenBank/DDBJ whole genome shotgun (WGS) entry which is preliminary data.</text>
</comment>
<feature type="domain" description="Lytic transglycosylase MltA" evidence="7">
    <location>
        <begin position="180"/>
        <end position="410"/>
    </location>
</feature>
<dbReference type="InterPro" id="IPR010611">
    <property type="entry name" value="3D_dom"/>
</dbReference>
<evidence type="ECO:0000256" key="5">
    <source>
        <dbReference type="ARBA" id="ARBA00030918"/>
    </source>
</evidence>
<dbReference type="SMART" id="SM00925">
    <property type="entry name" value="MltA"/>
    <property type="match status" value="1"/>
</dbReference>
<keyword evidence="4" id="KW-0961">Cell wall biogenesis/degradation</keyword>
<evidence type="ECO:0000313" key="8">
    <source>
        <dbReference type="EMBL" id="MFC0591238.1"/>
    </source>
</evidence>
<dbReference type="EMBL" id="JBHLTN010000002">
    <property type="protein sequence ID" value="MFC0591238.1"/>
    <property type="molecule type" value="Genomic_DNA"/>
</dbReference>
<evidence type="ECO:0000259" key="7">
    <source>
        <dbReference type="SMART" id="SM00925"/>
    </source>
</evidence>
<dbReference type="InterPro" id="IPR036908">
    <property type="entry name" value="RlpA-like_sf"/>
</dbReference>
<organism evidence="8 9">
    <name type="scientific">Ottowia pentelensis</name>
    <dbReference type="NCBI Taxonomy" id="511108"/>
    <lineage>
        <taxon>Bacteria</taxon>
        <taxon>Pseudomonadati</taxon>
        <taxon>Pseudomonadota</taxon>
        <taxon>Betaproteobacteria</taxon>
        <taxon>Burkholderiales</taxon>
        <taxon>Comamonadaceae</taxon>
        <taxon>Ottowia</taxon>
    </lineage>
</organism>
<dbReference type="PANTHER" id="PTHR30124:SF0">
    <property type="entry name" value="MEMBRANE-BOUND LYTIC MUREIN TRANSGLYCOSYLASE A"/>
    <property type="match status" value="1"/>
</dbReference>